<feature type="transmembrane region" description="Helical" evidence="1">
    <location>
        <begin position="97"/>
        <end position="118"/>
    </location>
</feature>
<dbReference type="KEGG" id="cmr:Cycma_2821"/>
<dbReference type="HOGENOM" id="CLU_073576_0_0_10"/>
<protein>
    <recommendedName>
        <fullName evidence="4">Integral membrane protein</fullName>
    </recommendedName>
</protein>
<feature type="transmembrane region" description="Helical" evidence="1">
    <location>
        <begin position="124"/>
        <end position="142"/>
    </location>
</feature>
<keyword evidence="3" id="KW-1185">Reference proteome</keyword>
<feature type="transmembrane region" description="Helical" evidence="1">
    <location>
        <begin position="32"/>
        <end position="53"/>
    </location>
</feature>
<dbReference type="RefSeq" id="WP_014020850.1">
    <property type="nucleotide sequence ID" value="NC_015914.1"/>
</dbReference>
<keyword evidence="1" id="KW-0472">Membrane</keyword>
<name>G0J1C0_CYCMS</name>
<evidence type="ECO:0000313" key="2">
    <source>
        <dbReference type="EMBL" id="AEL26559.1"/>
    </source>
</evidence>
<sequence>MDKKHLDLILERDFDFDIREALESGWETYKKVAIYSISFTLLIISLQFLFMYYAENFLFVYSFFLAGPLFAGFYLVANKISHGEQVIYPDFFKGFNYYLPVVLVWIVGQVITVLGIFALVLPGIYLMVGYMFGVLITIFSGLDFWNSLEYSRKIIHKKWTKFFLFGLVLALMNLLGGLLFGIGLVVTIPLTYYAIYHVFESLNLGLPIEEE</sequence>
<dbReference type="OrthoDB" id="825622at2"/>
<dbReference type="PANTHER" id="PTHR40076">
    <property type="entry name" value="MEMBRANE PROTEIN-RELATED"/>
    <property type="match status" value="1"/>
</dbReference>
<evidence type="ECO:0000256" key="1">
    <source>
        <dbReference type="SAM" id="Phobius"/>
    </source>
</evidence>
<reference evidence="3" key="1">
    <citation type="submission" date="2011-07" db="EMBL/GenBank/DDBJ databases">
        <title>The complete genome of Cyclobacterium marinum DSM 745.</title>
        <authorList>
            <person name="Lucas S."/>
            <person name="Han J."/>
            <person name="Lapidus A."/>
            <person name="Bruce D."/>
            <person name="Goodwin L."/>
            <person name="Pitluck S."/>
            <person name="Peters L."/>
            <person name="Kyrpides N."/>
            <person name="Mavromatis K."/>
            <person name="Ivanova N."/>
            <person name="Ovchinnikova G."/>
            <person name="Chertkov O."/>
            <person name="Detter J.C."/>
            <person name="Tapia R."/>
            <person name="Han C."/>
            <person name="Land M."/>
            <person name="Hauser L."/>
            <person name="Markowitz V."/>
            <person name="Cheng J.-F."/>
            <person name="Hugenholtz P."/>
            <person name="Woyke T."/>
            <person name="Wu D."/>
            <person name="Tindall B."/>
            <person name="Schuetze A."/>
            <person name="Brambilla E."/>
            <person name="Klenk H.-P."/>
            <person name="Eisen J.A."/>
        </authorList>
    </citation>
    <scope>NUCLEOTIDE SEQUENCE [LARGE SCALE GENOMIC DNA]</scope>
    <source>
        <strain evidence="3">ATCC 25205 / DSM 745 / LMG 13164 / NCIMB 1802</strain>
    </source>
</reference>
<gene>
    <name evidence="2" type="ordered locus">Cycma_2821</name>
</gene>
<accession>G0J1C0</accession>
<dbReference type="AlphaFoldDB" id="G0J1C0"/>
<organism evidence="2 3">
    <name type="scientific">Cyclobacterium marinum (strain ATCC 25205 / DSM 745 / LMG 13164 / NCIMB 1802)</name>
    <name type="common">Flectobacillus marinus</name>
    <dbReference type="NCBI Taxonomy" id="880070"/>
    <lineage>
        <taxon>Bacteria</taxon>
        <taxon>Pseudomonadati</taxon>
        <taxon>Bacteroidota</taxon>
        <taxon>Cytophagia</taxon>
        <taxon>Cytophagales</taxon>
        <taxon>Cyclobacteriaceae</taxon>
        <taxon>Cyclobacterium</taxon>
    </lineage>
</organism>
<dbReference type="eggNOG" id="COG5523">
    <property type="taxonomic scope" value="Bacteria"/>
</dbReference>
<feature type="transmembrane region" description="Helical" evidence="1">
    <location>
        <begin position="162"/>
        <end position="195"/>
    </location>
</feature>
<dbReference type="STRING" id="880070.Cycma_2821"/>
<feature type="transmembrane region" description="Helical" evidence="1">
    <location>
        <begin position="59"/>
        <end position="77"/>
    </location>
</feature>
<keyword evidence="1" id="KW-0812">Transmembrane</keyword>
<dbReference type="PANTHER" id="PTHR40076:SF1">
    <property type="entry name" value="MEMBRANE PROTEIN"/>
    <property type="match status" value="1"/>
</dbReference>
<dbReference type="InterPro" id="IPR010380">
    <property type="entry name" value="DUF975"/>
</dbReference>
<dbReference type="Proteomes" id="UP000001635">
    <property type="component" value="Chromosome"/>
</dbReference>
<proteinExistence type="predicted"/>
<keyword evidence="1" id="KW-1133">Transmembrane helix</keyword>
<dbReference type="EMBL" id="CP002955">
    <property type="protein sequence ID" value="AEL26559.1"/>
    <property type="molecule type" value="Genomic_DNA"/>
</dbReference>
<evidence type="ECO:0000313" key="3">
    <source>
        <dbReference type="Proteomes" id="UP000001635"/>
    </source>
</evidence>
<evidence type="ECO:0008006" key="4">
    <source>
        <dbReference type="Google" id="ProtNLM"/>
    </source>
</evidence>